<gene>
    <name evidence="2" type="ORF">EA58_18885</name>
</gene>
<proteinExistence type="predicted"/>
<keyword evidence="3" id="KW-1185">Reference proteome</keyword>
<dbReference type="SUPFAM" id="SSF47336">
    <property type="entry name" value="ACP-like"/>
    <property type="match status" value="2"/>
</dbReference>
<evidence type="ECO:0000259" key="1">
    <source>
        <dbReference type="PROSITE" id="PS50075"/>
    </source>
</evidence>
<evidence type="ECO:0000313" key="2">
    <source>
        <dbReference type="EMBL" id="KDM90010.1"/>
    </source>
</evidence>
<dbReference type="STRING" id="1654360.EA58_18885"/>
<dbReference type="EMBL" id="JMIB01000038">
    <property type="protein sequence ID" value="KDM90010.1"/>
    <property type="molecule type" value="Genomic_DNA"/>
</dbReference>
<dbReference type="GO" id="GO:0043041">
    <property type="term" value="P:amino acid activation for nonribosomal peptide biosynthetic process"/>
    <property type="evidence" value="ECO:0007669"/>
    <property type="project" value="TreeGrafter"/>
</dbReference>
<dbReference type="Gene3D" id="3.40.50.1820">
    <property type="entry name" value="alpha/beta hydrolase"/>
    <property type="match status" value="1"/>
</dbReference>
<dbReference type="InterPro" id="IPR036736">
    <property type="entry name" value="ACP-like_sf"/>
</dbReference>
<dbReference type="InterPro" id="IPR001031">
    <property type="entry name" value="Thioesterase"/>
</dbReference>
<dbReference type="GO" id="GO:0005737">
    <property type="term" value="C:cytoplasm"/>
    <property type="evidence" value="ECO:0007669"/>
    <property type="project" value="TreeGrafter"/>
</dbReference>
<dbReference type="Pfam" id="PF00975">
    <property type="entry name" value="Thioesterase"/>
    <property type="match status" value="1"/>
</dbReference>
<dbReference type="AlphaFoldDB" id="A0A066RHT0"/>
<feature type="domain" description="Carrier" evidence="1">
    <location>
        <begin position="155"/>
        <end position="230"/>
    </location>
</feature>
<dbReference type="PANTHER" id="PTHR45527:SF1">
    <property type="entry name" value="FATTY ACID SYNTHASE"/>
    <property type="match status" value="1"/>
</dbReference>
<dbReference type="OrthoDB" id="5571103at2"/>
<dbReference type="PROSITE" id="PS50075">
    <property type="entry name" value="CARRIER"/>
    <property type="match status" value="2"/>
</dbReference>
<comment type="caution">
    <text evidence="2">The sequence shown here is derived from an EMBL/GenBank/DDBJ whole genome shotgun (WGS) entry which is preliminary data.</text>
</comment>
<accession>A0A066RHT0</accession>
<dbReference type="InterPro" id="IPR029058">
    <property type="entry name" value="AB_hydrolase_fold"/>
</dbReference>
<dbReference type="Pfam" id="PF00550">
    <property type="entry name" value="PP-binding"/>
    <property type="match status" value="2"/>
</dbReference>
<sequence length="495" mass="56674">MNIKLNNVTLSNTTDIHRVCELNIEGESISVISLKWGVSKTIHALKESERQNNSTIFINHQVLYEEVTENQMSDIKDIIKFNHVNVIQSVITKVFQDCLDNVSLQESDDFFENGGHSLSAMNLAEKLTLSLRVNIDLVDIYRYRTPKVLAKSITEKYFEIKQLILSAFQSVLGDQKISDNDDFFISGGHTFQASQLVENLQSDTDININPYHLFRYRSPAALASFILTRDHNKENLKNVVNMGGKGHKSIYLVHSINGTVKNFEHLATELTVHGEVFGIQASGLRRNEAVSSDMEFMISNYLEQILNIEKRKEKNIITVIGYSFGSFVAHEIACRLEKQGYITKLVLIDIDVKELNTPWDLMHYIDIVYSTEGLVLDLNLYKNKNQKECLEILHQDGIRKKIFPISIDYHAIENQFKIRQGCHDAMNNHVMSTFNGHALYISAEDSKFDNSANDWHHYINGTLLKKTCSGDHLEVLSNKKYVKDVAQEIIQYMEF</sequence>
<dbReference type="Gene3D" id="1.10.1200.10">
    <property type="entry name" value="ACP-like"/>
    <property type="match status" value="2"/>
</dbReference>
<feature type="domain" description="Carrier" evidence="1">
    <location>
        <begin position="82"/>
        <end position="157"/>
    </location>
</feature>
<organism evidence="2 3">
    <name type="scientific">Photobacterium galatheae</name>
    <dbReference type="NCBI Taxonomy" id="1654360"/>
    <lineage>
        <taxon>Bacteria</taxon>
        <taxon>Pseudomonadati</taxon>
        <taxon>Pseudomonadota</taxon>
        <taxon>Gammaproteobacteria</taxon>
        <taxon>Vibrionales</taxon>
        <taxon>Vibrionaceae</taxon>
        <taxon>Photobacterium</taxon>
    </lineage>
</organism>
<evidence type="ECO:0000313" key="3">
    <source>
        <dbReference type="Proteomes" id="UP000027192"/>
    </source>
</evidence>
<reference evidence="2 3" key="1">
    <citation type="submission" date="2014-04" db="EMBL/GenBank/DDBJ databases">
        <title>Draft genome sequence of Photobacterium halotolerans S2753: a solonamide, ngercheumicin and holomycin producer.</title>
        <authorList>
            <person name="Machado H.R."/>
            <person name="Gram L."/>
        </authorList>
    </citation>
    <scope>NUCLEOTIDE SEQUENCE [LARGE SCALE GENOMIC DNA]</scope>
    <source>
        <strain evidence="2 3">S2753</strain>
    </source>
</reference>
<dbReference type="GO" id="GO:0044550">
    <property type="term" value="P:secondary metabolite biosynthetic process"/>
    <property type="evidence" value="ECO:0007669"/>
    <property type="project" value="TreeGrafter"/>
</dbReference>
<dbReference type="InterPro" id="IPR009081">
    <property type="entry name" value="PP-bd_ACP"/>
</dbReference>
<protein>
    <recommendedName>
        <fullName evidence="1">Carrier domain-containing protein</fullName>
    </recommendedName>
</protein>
<dbReference type="SUPFAM" id="SSF53474">
    <property type="entry name" value="alpha/beta-Hydrolases"/>
    <property type="match status" value="1"/>
</dbReference>
<dbReference type="PANTHER" id="PTHR45527">
    <property type="entry name" value="NONRIBOSOMAL PEPTIDE SYNTHETASE"/>
    <property type="match status" value="1"/>
</dbReference>
<dbReference type="RefSeq" id="WP_036756115.1">
    <property type="nucleotide sequence ID" value="NZ_JAGSGC010000008.1"/>
</dbReference>
<dbReference type="GO" id="GO:0031177">
    <property type="term" value="F:phosphopantetheine binding"/>
    <property type="evidence" value="ECO:0007669"/>
    <property type="project" value="TreeGrafter"/>
</dbReference>
<name>A0A066RHT0_9GAMM</name>
<dbReference type="Proteomes" id="UP000027192">
    <property type="component" value="Unassembled WGS sequence"/>
</dbReference>